<reference evidence="2 3" key="1">
    <citation type="submission" date="2017-10" db="EMBL/GenBank/DDBJ databases">
        <title>Resolving the taxonomy of Roseburia spp., Eubacterium rectale and Agathobacter spp. through phylogenomic analysis.</title>
        <authorList>
            <person name="Sheridan P.O."/>
            <person name="Walker A.W."/>
            <person name="Duncan S.H."/>
            <person name="Scott K.P."/>
            <person name="Toole P.W.O."/>
            <person name="Luis P."/>
            <person name="Flint H.J."/>
        </authorList>
    </citation>
    <scope>NUCLEOTIDE SEQUENCE [LARGE SCALE GENOMIC DNA]</scope>
    <source>
        <strain evidence="2 3">JK623</strain>
    </source>
</reference>
<dbReference type="PROSITE" id="PS50075">
    <property type="entry name" value="CARRIER"/>
    <property type="match status" value="1"/>
</dbReference>
<dbReference type="InterPro" id="IPR036736">
    <property type="entry name" value="ACP-like_sf"/>
</dbReference>
<gene>
    <name evidence="2" type="ORF">CSX02_09360</name>
</gene>
<evidence type="ECO:0000313" key="3">
    <source>
        <dbReference type="Proteomes" id="UP000224563"/>
    </source>
</evidence>
<dbReference type="AlphaFoldDB" id="A0A2G3E229"/>
<organism evidence="2 3">
    <name type="scientific">Agathobacter ruminis</name>
    <dbReference type="NCBI Taxonomy" id="1712665"/>
    <lineage>
        <taxon>Bacteria</taxon>
        <taxon>Bacillati</taxon>
        <taxon>Bacillota</taxon>
        <taxon>Clostridia</taxon>
        <taxon>Lachnospirales</taxon>
        <taxon>Lachnospiraceae</taxon>
        <taxon>Agathobacter</taxon>
    </lineage>
</organism>
<dbReference type="InterPro" id="IPR009081">
    <property type="entry name" value="PP-bd_ACP"/>
</dbReference>
<dbReference type="SUPFAM" id="SSF47336">
    <property type="entry name" value="ACP-like"/>
    <property type="match status" value="1"/>
</dbReference>
<reference evidence="2 3" key="2">
    <citation type="submission" date="2017-10" db="EMBL/GenBank/DDBJ databases">
        <authorList>
            <person name="Banno H."/>
            <person name="Chua N.-H."/>
        </authorList>
    </citation>
    <scope>NUCLEOTIDE SEQUENCE [LARGE SCALE GENOMIC DNA]</scope>
    <source>
        <strain evidence="2 3">JK623</strain>
    </source>
</reference>
<dbReference type="Gene3D" id="1.10.1200.10">
    <property type="entry name" value="ACP-like"/>
    <property type="match status" value="1"/>
</dbReference>
<accession>A0A2G3E229</accession>
<evidence type="ECO:0000313" key="2">
    <source>
        <dbReference type="EMBL" id="PHU37205.1"/>
    </source>
</evidence>
<sequence length="79" mass="8446">MDRKELEEKIIELVANSYGVDASTLSVDSVFGEDLKGASVQMVGLVSEIENELDAMVALADAAACKTIGELVDKVEEEL</sequence>
<feature type="domain" description="Carrier" evidence="1">
    <location>
        <begin position="1"/>
        <end position="79"/>
    </location>
</feature>
<dbReference type="Pfam" id="PF00550">
    <property type="entry name" value="PP-binding"/>
    <property type="match status" value="1"/>
</dbReference>
<name>A0A2G3E229_9FIRM</name>
<keyword evidence="3" id="KW-1185">Reference proteome</keyword>
<comment type="caution">
    <text evidence="2">The sequence shown here is derived from an EMBL/GenBank/DDBJ whole genome shotgun (WGS) entry which is preliminary data.</text>
</comment>
<dbReference type="RefSeq" id="WP_031544886.1">
    <property type="nucleotide sequence ID" value="NZ_JANSWH010000039.1"/>
</dbReference>
<evidence type="ECO:0000259" key="1">
    <source>
        <dbReference type="PROSITE" id="PS50075"/>
    </source>
</evidence>
<dbReference type="Proteomes" id="UP000224563">
    <property type="component" value="Unassembled WGS sequence"/>
</dbReference>
<proteinExistence type="predicted"/>
<dbReference type="EMBL" id="PDYG01000074">
    <property type="protein sequence ID" value="PHU37205.1"/>
    <property type="molecule type" value="Genomic_DNA"/>
</dbReference>
<protein>
    <submittedName>
        <fullName evidence="2">Acyl carrier protein</fullName>
    </submittedName>
</protein>